<dbReference type="PROSITE" id="PS51257">
    <property type="entry name" value="PROKAR_LIPOPROTEIN"/>
    <property type="match status" value="1"/>
</dbReference>
<dbReference type="InterPro" id="IPR001611">
    <property type="entry name" value="Leu-rich_rpt"/>
</dbReference>
<dbReference type="Gene3D" id="3.80.10.10">
    <property type="entry name" value="Ribonuclease Inhibitor"/>
    <property type="match status" value="3"/>
</dbReference>
<sequence length="777" mass="86865">MARNFLFLAIFSYIFITIYACPQLISSYCQCVDETDGVLLNCTQIDADQIVQILKTSQAEVGLIKWLILQKTNIPKLNENFFNGLYIKRLDLINNGMSELDDQAFNGLGSTLQELNIQYNNLSHIPVKALSKLNSLLRLDLTHNNLGKLEVEDALPTLTKLYDINLAYNKITDVHKNLFENNKNNLQTINIGHNQMREVPASALRGFRKLMALHLHNNKFAKLPKLSFMNLPVLSLLNLASNRIESIDRQALLNVPSLRYFYLTGNKLATILPYQFNSFEELEMLDLSNNQIQSLPTNAFSNLPKVRQIYLGENHINVIKDHAFANSSTVILILESNQIQEVTANMFDGMIALQQLSLKDNQIKVIDSNAFRNISTLQMIDLSKNQLIDFAPSTFMAQMNMLLIDISQNKLIRTPYSAFSRRVATVLLQENPLVCSEKVHMLQQGLGVYVPNSEDKICAGQKSIDEVIESHKVENPVENVFKTDDSENIPAFNPLQITPKVPAAVETMSKNIHPINIHSIPSQNGGEPATTIIRPVNQNSVPIVPERSAIEENNQNKNLQQSKPDINSTSTKPILPYPDDPDHPDNHPNIYYPLPVPFLKTPPKMHPAYTVTQTLPPSIVIADGSTEADETAKEASENTSETKIEKFEAPTSAVFDETNLINEGERKPYELEDQRAAQKAEQKLPIAILIACVSIVGIVMLAVFVGLCVARQRHNHFVGSSSSSTTARTNAQFSAQMNAVYGTLPHQRAGTLPRLSAQEDIYNWLYGHGGCNAYPKA</sequence>
<evidence type="ECO:0000256" key="5">
    <source>
        <dbReference type="SAM" id="SignalP"/>
    </source>
</evidence>
<protein>
    <submittedName>
        <fullName evidence="7">Leucine-rich repeat-containing protein let-4</fullName>
    </submittedName>
</protein>
<keyword evidence="2" id="KW-0677">Repeat</keyword>
<feature type="signal peptide" evidence="5">
    <location>
        <begin position="1"/>
        <end position="20"/>
    </location>
</feature>
<feature type="region of interest" description="Disordered" evidence="3">
    <location>
        <begin position="517"/>
        <end position="539"/>
    </location>
</feature>
<dbReference type="AlphaFoldDB" id="A0A914XX06"/>
<dbReference type="InterPro" id="IPR032675">
    <property type="entry name" value="LRR_dom_sf"/>
</dbReference>
<keyword evidence="4" id="KW-1133">Transmembrane helix</keyword>
<keyword evidence="1" id="KW-0433">Leucine-rich repeat</keyword>
<dbReference type="PANTHER" id="PTHR24366">
    <property type="entry name" value="IG(IMMUNOGLOBULIN) AND LRR(LEUCINE RICH REPEAT) DOMAINS"/>
    <property type="match status" value="1"/>
</dbReference>
<dbReference type="WBParaSite" id="PSU_v2.g12479.t1">
    <property type="protein sequence ID" value="PSU_v2.g12479.t1"/>
    <property type="gene ID" value="PSU_v2.g12479"/>
</dbReference>
<dbReference type="FunFam" id="3.80.10.10:FF:001164">
    <property type="entry name" value="GH01279p"/>
    <property type="match status" value="1"/>
</dbReference>
<accession>A0A914XX06</accession>
<evidence type="ECO:0000256" key="1">
    <source>
        <dbReference type="ARBA" id="ARBA00022614"/>
    </source>
</evidence>
<dbReference type="Pfam" id="PF13855">
    <property type="entry name" value="LRR_8"/>
    <property type="match status" value="4"/>
</dbReference>
<feature type="region of interest" description="Disordered" evidence="3">
    <location>
        <begin position="552"/>
        <end position="585"/>
    </location>
</feature>
<keyword evidence="4" id="KW-0472">Membrane</keyword>
<keyword evidence="6" id="KW-1185">Reference proteome</keyword>
<organism evidence="6 7">
    <name type="scientific">Panagrolaimus superbus</name>
    <dbReference type="NCBI Taxonomy" id="310955"/>
    <lineage>
        <taxon>Eukaryota</taxon>
        <taxon>Metazoa</taxon>
        <taxon>Ecdysozoa</taxon>
        <taxon>Nematoda</taxon>
        <taxon>Chromadorea</taxon>
        <taxon>Rhabditida</taxon>
        <taxon>Tylenchina</taxon>
        <taxon>Panagrolaimomorpha</taxon>
        <taxon>Panagrolaimoidea</taxon>
        <taxon>Panagrolaimidae</taxon>
        <taxon>Panagrolaimus</taxon>
    </lineage>
</organism>
<evidence type="ECO:0000313" key="7">
    <source>
        <dbReference type="WBParaSite" id="PSU_v2.g12479.t1"/>
    </source>
</evidence>
<evidence type="ECO:0000313" key="6">
    <source>
        <dbReference type="Proteomes" id="UP000887577"/>
    </source>
</evidence>
<dbReference type="SUPFAM" id="SSF52058">
    <property type="entry name" value="L domain-like"/>
    <property type="match status" value="2"/>
</dbReference>
<reference evidence="7" key="1">
    <citation type="submission" date="2022-11" db="UniProtKB">
        <authorList>
            <consortium name="WormBaseParasite"/>
        </authorList>
    </citation>
    <scope>IDENTIFICATION</scope>
</reference>
<feature type="compositionally biased region" description="Polar residues" evidence="3">
    <location>
        <begin position="552"/>
        <end position="572"/>
    </location>
</feature>
<dbReference type="PRINTS" id="PR00019">
    <property type="entry name" value="LEURICHRPT"/>
</dbReference>
<feature type="chain" id="PRO_5037309023" evidence="5">
    <location>
        <begin position="21"/>
        <end position="777"/>
    </location>
</feature>
<evidence type="ECO:0000256" key="2">
    <source>
        <dbReference type="ARBA" id="ARBA00022737"/>
    </source>
</evidence>
<dbReference type="Proteomes" id="UP000887577">
    <property type="component" value="Unplaced"/>
</dbReference>
<evidence type="ECO:0000256" key="4">
    <source>
        <dbReference type="SAM" id="Phobius"/>
    </source>
</evidence>
<name>A0A914XX06_9BILA</name>
<keyword evidence="5" id="KW-0732">Signal</keyword>
<proteinExistence type="predicted"/>
<dbReference type="PROSITE" id="PS51450">
    <property type="entry name" value="LRR"/>
    <property type="match status" value="5"/>
</dbReference>
<evidence type="ECO:0000256" key="3">
    <source>
        <dbReference type="SAM" id="MobiDB-lite"/>
    </source>
</evidence>
<dbReference type="SMART" id="SM00369">
    <property type="entry name" value="LRR_TYP"/>
    <property type="match status" value="13"/>
</dbReference>
<dbReference type="InterPro" id="IPR003591">
    <property type="entry name" value="Leu-rich_rpt_typical-subtyp"/>
</dbReference>
<dbReference type="PANTHER" id="PTHR24366:SF96">
    <property type="entry name" value="LEUCINE RICH REPEAT CONTAINING 53"/>
    <property type="match status" value="1"/>
</dbReference>
<feature type="transmembrane region" description="Helical" evidence="4">
    <location>
        <begin position="684"/>
        <end position="710"/>
    </location>
</feature>
<keyword evidence="4" id="KW-0812">Transmembrane</keyword>